<dbReference type="AlphaFoldDB" id="A0A8S2GLT6"/>
<dbReference type="Proteomes" id="UP000682733">
    <property type="component" value="Unassembled WGS sequence"/>
</dbReference>
<evidence type="ECO:0000256" key="1">
    <source>
        <dbReference type="SAM" id="SignalP"/>
    </source>
</evidence>
<name>A0A8S2GLT6_9BILA</name>
<organism evidence="3 4">
    <name type="scientific">Didymodactylos carnosus</name>
    <dbReference type="NCBI Taxonomy" id="1234261"/>
    <lineage>
        <taxon>Eukaryota</taxon>
        <taxon>Metazoa</taxon>
        <taxon>Spiralia</taxon>
        <taxon>Gnathifera</taxon>
        <taxon>Rotifera</taxon>
        <taxon>Eurotatoria</taxon>
        <taxon>Bdelloidea</taxon>
        <taxon>Philodinida</taxon>
        <taxon>Philodinidae</taxon>
        <taxon>Didymodactylos</taxon>
    </lineage>
</organism>
<proteinExistence type="predicted"/>
<keyword evidence="1" id="KW-0732">Signal</keyword>
<feature type="signal peptide" evidence="1">
    <location>
        <begin position="1"/>
        <end position="19"/>
    </location>
</feature>
<evidence type="ECO:0008006" key="5">
    <source>
        <dbReference type="Google" id="ProtNLM"/>
    </source>
</evidence>
<gene>
    <name evidence="2" type="ORF">OVA965_LOCUS2177</name>
    <name evidence="3" type="ORF">TMI583_LOCUS2177</name>
</gene>
<evidence type="ECO:0000313" key="2">
    <source>
        <dbReference type="EMBL" id="CAF0753973.1"/>
    </source>
</evidence>
<comment type="caution">
    <text evidence="3">The sequence shown here is derived from an EMBL/GenBank/DDBJ whole genome shotgun (WGS) entry which is preliminary data.</text>
</comment>
<evidence type="ECO:0000313" key="3">
    <source>
        <dbReference type="EMBL" id="CAF3532983.1"/>
    </source>
</evidence>
<reference evidence="3" key="1">
    <citation type="submission" date="2021-02" db="EMBL/GenBank/DDBJ databases">
        <authorList>
            <person name="Nowell W R."/>
        </authorList>
    </citation>
    <scope>NUCLEOTIDE SEQUENCE</scope>
</reference>
<accession>A0A8S2GLT6</accession>
<dbReference type="EMBL" id="CAJNOK010000447">
    <property type="protein sequence ID" value="CAF0753973.1"/>
    <property type="molecule type" value="Genomic_DNA"/>
</dbReference>
<feature type="chain" id="PRO_5035707392" description="MULE transposase domain-containing protein" evidence="1">
    <location>
        <begin position="20"/>
        <end position="283"/>
    </location>
</feature>
<dbReference type="Proteomes" id="UP000677228">
    <property type="component" value="Unassembled WGS sequence"/>
</dbReference>
<evidence type="ECO:0000313" key="4">
    <source>
        <dbReference type="Proteomes" id="UP000682733"/>
    </source>
</evidence>
<protein>
    <recommendedName>
        <fullName evidence="5">MULE transposase domain-containing protein</fullName>
    </recommendedName>
</protein>
<dbReference type="EMBL" id="CAJOBA010000447">
    <property type="protein sequence ID" value="CAF3532983.1"/>
    <property type="molecule type" value="Genomic_DNA"/>
</dbReference>
<sequence>MLLLQILVSVIAPIPYVLPNTYSVATAKVLMIDRVSSTNDGNDQKEFTGLYECVEEGCVNFFELGNYFGPVTCGKHHRMPKRPGKKFCTSAGPFNPLSSHSAQGHFTPAVYVLMEKSSLSYELLFKQVSQLLADWTPLSVISNFDNDLIQSIRKTFPETDVTGSHFHFKQILMRHSNFVMLSYQPPKQVVECFNQLKNEYDDQIFTDYFHANFIDQDAPFSLNFWNIHDNLKQSLAIASDIEYWHNYFAHRLISNENWNDLTLFLEHLKILDRQSTDNLPTGE</sequence>